<evidence type="ECO:0000313" key="2">
    <source>
        <dbReference type="Ensembl" id="ENSECRP00000021716.1"/>
    </source>
</evidence>
<dbReference type="AlphaFoldDB" id="A0A8C4SUT7"/>
<dbReference type="Ensembl" id="ENSECRT00000022183.1">
    <property type="protein sequence ID" value="ENSECRP00000021716.1"/>
    <property type="gene ID" value="ENSECRG00000014661.1"/>
</dbReference>
<keyword evidence="1" id="KW-1133">Transmembrane helix</keyword>
<organism evidence="2 3">
    <name type="scientific">Erpetoichthys calabaricus</name>
    <name type="common">Rope fish</name>
    <name type="synonym">Calamoichthys calabaricus</name>
    <dbReference type="NCBI Taxonomy" id="27687"/>
    <lineage>
        <taxon>Eukaryota</taxon>
        <taxon>Metazoa</taxon>
        <taxon>Chordata</taxon>
        <taxon>Craniata</taxon>
        <taxon>Vertebrata</taxon>
        <taxon>Euteleostomi</taxon>
        <taxon>Actinopterygii</taxon>
        <taxon>Polypteriformes</taxon>
        <taxon>Polypteridae</taxon>
        <taxon>Erpetoichthys</taxon>
    </lineage>
</organism>
<dbReference type="Proteomes" id="UP000694620">
    <property type="component" value="Chromosome 16"/>
</dbReference>
<evidence type="ECO:0000256" key="1">
    <source>
        <dbReference type="SAM" id="Phobius"/>
    </source>
</evidence>
<keyword evidence="3" id="KW-1185">Reference proteome</keyword>
<feature type="transmembrane region" description="Helical" evidence="1">
    <location>
        <begin position="16"/>
        <end position="37"/>
    </location>
</feature>
<name>A0A8C4SUT7_ERPCA</name>
<proteinExistence type="predicted"/>
<keyword evidence="1" id="KW-0472">Membrane</keyword>
<accession>A0A8C4SUT7</accession>
<reference evidence="2" key="1">
    <citation type="submission" date="2021-06" db="EMBL/GenBank/DDBJ databases">
        <authorList>
            <consortium name="Wellcome Sanger Institute Data Sharing"/>
        </authorList>
    </citation>
    <scope>NUCLEOTIDE SEQUENCE [LARGE SCALE GENOMIC DNA]</scope>
</reference>
<protein>
    <submittedName>
        <fullName evidence="2">Uncharacterized protein</fullName>
    </submittedName>
</protein>
<reference evidence="2" key="3">
    <citation type="submission" date="2025-09" db="UniProtKB">
        <authorList>
            <consortium name="Ensembl"/>
        </authorList>
    </citation>
    <scope>IDENTIFICATION</scope>
</reference>
<reference evidence="2" key="2">
    <citation type="submission" date="2025-08" db="UniProtKB">
        <authorList>
            <consortium name="Ensembl"/>
        </authorList>
    </citation>
    <scope>IDENTIFICATION</scope>
</reference>
<sequence>MPLKVVSKRLNRRISWFLLSFLSSLMAVASVAIISFISDSSLRLSCPASELQLPLQAHTAGPFLVLNDPQKSAIHRDLYHLHPRSHFHSRQETTQWSGVLGSLHIRLPVPGLSPRGHTLYSGQMSVQTLIPSWYFYVEKQSF</sequence>
<evidence type="ECO:0000313" key="3">
    <source>
        <dbReference type="Proteomes" id="UP000694620"/>
    </source>
</evidence>
<keyword evidence="1" id="KW-0812">Transmembrane</keyword>